<protein>
    <submittedName>
        <fullName evidence="1">Uncharacterized protein</fullName>
    </submittedName>
</protein>
<dbReference type="Proteomes" id="UP000175971">
    <property type="component" value="Unassembled WGS sequence"/>
</dbReference>
<keyword evidence="2" id="KW-1185">Reference proteome</keyword>
<evidence type="ECO:0000313" key="1">
    <source>
        <dbReference type="EMBL" id="OEV15164.1"/>
    </source>
</evidence>
<comment type="caution">
    <text evidence="1">The sequence shown here is derived from an EMBL/GenBank/DDBJ whole genome shotgun (WGS) entry which is preliminary data.</text>
</comment>
<name>A0A1E7LGA9_9ACTN</name>
<dbReference type="RefSeq" id="WP_070204939.1">
    <property type="nucleotide sequence ID" value="NZ_LJGZ01000112.1"/>
</dbReference>
<reference evidence="1 2" key="1">
    <citation type="journal article" date="2016" name="Front. Microbiol.">
        <title>Comparative Genomics Analysis of Streptomyces Species Reveals Their Adaptation to the Marine Environment and Their Diversity at the Genomic Level.</title>
        <authorList>
            <person name="Tian X."/>
            <person name="Zhang Z."/>
            <person name="Yang T."/>
            <person name="Chen M."/>
            <person name="Li J."/>
            <person name="Chen F."/>
            <person name="Yang J."/>
            <person name="Li W."/>
            <person name="Zhang B."/>
            <person name="Zhang Z."/>
            <person name="Wu J."/>
            <person name="Zhang C."/>
            <person name="Long L."/>
            <person name="Xiao J."/>
        </authorList>
    </citation>
    <scope>NUCLEOTIDE SEQUENCE [LARGE SCALE GENOMIC DNA]</scope>
    <source>
        <strain evidence="1 2">SCSIO M10372</strain>
    </source>
</reference>
<sequence>MTYLAVFEDQGRGVRRSDLIAALERDWPTAVVRERQGSQESRDVVWSYAENGQELEGYSHVDGTCIYLDSPLGLAARFAIWFRGLVPADVDLVFCDDGYNFGGSIDTGMSVDDVIAIAADS</sequence>
<accession>A0A1E7LGA9</accession>
<gene>
    <name evidence="1" type="ORF">AN221_40185</name>
</gene>
<evidence type="ECO:0000313" key="2">
    <source>
        <dbReference type="Proteomes" id="UP000175971"/>
    </source>
</evidence>
<dbReference type="OrthoDB" id="3697902at2"/>
<organism evidence="1 2">
    <name type="scientific">Streptomyces nanshensis</name>
    <dbReference type="NCBI Taxonomy" id="518642"/>
    <lineage>
        <taxon>Bacteria</taxon>
        <taxon>Bacillati</taxon>
        <taxon>Actinomycetota</taxon>
        <taxon>Actinomycetes</taxon>
        <taxon>Kitasatosporales</taxon>
        <taxon>Streptomycetaceae</taxon>
        <taxon>Streptomyces</taxon>
    </lineage>
</organism>
<proteinExistence type="predicted"/>
<dbReference type="AlphaFoldDB" id="A0A1E7LGA9"/>
<dbReference type="EMBL" id="LJGZ01000112">
    <property type="protein sequence ID" value="OEV15164.1"/>
    <property type="molecule type" value="Genomic_DNA"/>
</dbReference>